<dbReference type="OrthoDB" id="3611744at2"/>
<evidence type="ECO:0000313" key="1">
    <source>
        <dbReference type="EMBL" id="SMO50459.1"/>
    </source>
</evidence>
<gene>
    <name evidence="1" type="ORF">SAMN06265379_10251</name>
</gene>
<dbReference type="AlphaFoldDB" id="A0A521BTI9"/>
<accession>A0A521BTI9</accession>
<protein>
    <submittedName>
        <fullName evidence="1">WbqC-like protein family protein</fullName>
    </submittedName>
</protein>
<reference evidence="1 2" key="1">
    <citation type="submission" date="2017-05" db="EMBL/GenBank/DDBJ databases">
        <authorList>
            <person name="Varghese N."/>
            <person name="Submissions S."/>
        </authorList>
    </citation>
    <scope>NUCLEOTIDE SEQUENCE [LARGE SCALE GENOMIC DNA]</scope>
    <source>
        <strain evidence="1 2">DSM 27040</strain>
    </source>
</reference>
<dbReference type="Proteomes" id="UP000319040">
    <property type="component" value="Unassembled WGS sequence"/>
</dbReference>
<proteinExistence type="predicted"/>
<dbReference type="Pfam" id="PF08889">
    <property type="entry name" value="WbqC"/>
    <property type="match status" value="1"/>
</dbReference>
<sequence>MNQKTIAIHQPNYLPWLGYFYKIYQSDVFVLLDDVQFSNKGMHNYTYLKTSNGPFRLKYPVNQNFGDQIKQVSSKDQINWKKKHLDTVAVNYKKAPNFEEVFEDYKIILEQQYKDIVDLNAAFILFYTKKMGIDTEFVRSSELNIASTRTEKIIDICKALDGTVYYSGTGAKAYQTSEDFDSQGIELRYSQFNPVEYPQLWDGFQSNVSALDYFMNCGYDFKTIRDKQEQK</sequence>
<organism evidence="1 2">
    <name type="scientific">Saccharicrinis carchari</name>
    <dbReference type="NCBI Taxonomy" id="1168039"/>
    <lineage>
        <taxon>Bacteria</taxon>
        <taxon>Pseudomonadati</taxon>
        <taxon>Bacteroidota</taxon>
        <taxon>Bacteroidia</taxon>
        <taxon>Marinilabiliales</taxon>
        <taxon>Marinilabiliaceae</taxon>
        <taxon>Saccharicrinis</taxon>
    </lineage>
</organism>
<keyword evidence="2" id="KW-1185">Reference proteome</keyword>
<dbReference type="EMBL" id="FXTB01000002">
    <property type="protein sequence ID" value="SMO50459.1"/>
    <property type="molecule type" value="Genomic_DNA"/>
</dbReference>
<dbReference type="InterPro" id="IPR014985">
    <property type="entry name" value="WbqC"/>
</dbReference>
<name>A0A521BTI9_SACCC</name>
<evidence type="ECO:0000313" key="2">
    <source>
        <dbReference type="Proteomes" id="UP000319040"/>
    </source>
</evidence>
<dbReference type="RefSeq" id="WP_142532372.1">
    <property type="nucleotide sequence ID" value="NZ_FXTB01000002.1"/>
</dbReference>